<reference evidence="1 2" key="1">
    <citation type="submission" date="2016-10" db="EMBL/GenBank/DDBJ databases">
        <authorList>
            <person name="de Groot N.N."/>
        </authorList>
    </citation>
    <scope>NUCLEOTIDE SEQUENCE [LARGE SCALE GENOMIC DNA]</scope>
    <source>
        <strain evidence="1 2">DSM 23310</strain>
    </source>
</reference>
<dbReference type="EMBL" id="FNNG01000020">
    <property type="protein sequence ID" value="SDX78398.1"/>
    <property type="molecule type" value="Genomic_DNA"/>
</dbReference>
<sequence>MFTRAIRELYILRDKYRDDDATVEAIDNIIFELSTGISIVLDILTNYNKKTKKYMN</sequence>
<dbReference type="Proteomes" id="UP000198828">
    <property type="component" value="Unassembled WGS sequence"/>
</dbReference>
<gene>
    <name evidence="1" type="ORF">SAMN05660923_02923</name>
</gene>
<evidence type="ECO:0000313" key="2">
    <source>
        <dbReference type="Proteomes" id="UP000198828"/>
    </source>
</evidence>
<proteinExistence type="predicted"/>
<name>A0A1H3EJL9_9FIRM</name>
<protein>
    <submittedName>
        <fullName evidence="1">Uncharacterized protein</fullName>
    </submittedName>
</protein>
<evidence type="ECO:0000313" key="1">
    <source>
        <dbReference type="EMBL" id="SDX78398.1"/>
    </source>
</evidence>
<dbReference type="RefSeq" id="WP_159428716.1">
    <property type="nucleotide sequence ID" value="NZ_BSYN01000002.1"/>
</dbReference>
<accession>A0A1H3EJL9</accession>
<dbReference type="AlphaFoldDB" id="A0A1H3EJL9"/>
<keyword evidence="2" id="KW-1185">Reference proteome</keyword>
<organism evidence="1 2">
    <name type="scientific">Tepidimicrobium xylanilyticum</name>
    <dbReference type="NCBI Taxonomy" id="1123352"/>
    <lineage>
        <taxon>Bacteria</taxon>
        <taxon>Bacillati</taxon>
        <taxon>Bacillota</taxon>
        <taxon>Tissierellia</taxon>
        <taxon>Tissierellales</taxon>
        <taxon>Tepidimicrobiaceae</taxon>
        <taxon>Tepidimicrobium</taxon>
    </lineage>
</organism>